<feature type="domain" description="PKD-like" evidence="2">
    <location>
        <begin position="1468"/>
        <end position="1551"/>
    </location>
</feature>
<feature type="domain" description="PKD-like" evidence="2">
    <location>
        <begin position="922"/>
        <end position="1005"/>
    </location>
</feature>
<feature type="region of interest" description="Disordered" evidence="1">
    <location>
        <begin position="2430"/>
        <end position="2449"/>
    </location>
</feature>
<keyword evidence="4" id="KW-1185">Reference proteome</keyword>
<feature type="domain" description="PKD-like" evidence="2">
    <location>
        <begin position="832"/>
        <end position="914"/>
    </location>
</feature>
<feature type="domain" description="PKD-like" evidence="2">
    <location>
        <begin position="1286"/>
        <end position="1369"/>
    </location>
</feature>
<feature type="domain" description="PKD-like" evidence="2">
    <location>
        <begin position="740"/>
        <end position="823"/>
    </location>
</feature>
<feature type="domain" description="PKD-like" evidence="2">
    <location>
        <begin position="1378"/>
        <end position="1460"/>
    </location>
</feature>
<feature type="domain" description="PKD-like" evidence="2">
    <location>
        <begin position="1015"/>
        <end position="1096"/>
    </location>
</feature>
<evidence type="ECO:0000313" key="3">
    <source>
        <dbReference type="EMBL" id="MBT1697830.1"/>
    </source>
</evidence>
<feature type="domain" description="PKD-like" evidence="2">
    <location>
        <begin position="1196"/>
        <end position="1278"/>
    </location>
</feature>
<feature type="domain" description="PKD-like" evidence="2">
    <location>
        <begin position="468"/>
        <end position="550"/>
    </location>
</feature>
<gene>
    <name evidence="3" type="ORF">KK083_13135</name>
</gene>
<evidence type="ECO:0000259" key="2">
    <source>
        <dbReference type="Pfam" id="PF19406"/>
    </source>
</evidence>
<dbReference type="Pfam" id="PF13585">
    <property type="entry name" value="CHU_C"/>
    <property type="match status" value="1"/>
</dbReference>
<feature type="domain" description="PKD-like" evidence="2">
    <location>
        <begin position="650"/>
        <end position="732"/>
    </location>
</feature>
<evidence type="ECO:0000313" key="4">
    <source>
        <dbReference type="Proteomes" id="UP001319200"/>
    </source>
</evidence>
<feature type="domain" description="PKD-like" evidence="2">
    <location>
        <begin position="194"/>
        <end position="277"/>
    </location>
</feature>
<feature type="domain" description="PKD-like" evidence="2">
    <location>
        <begin position="376"/>
        <end position="459"/>
    </location>
</feature>
<dbReference type="RefSeq" id="WP_254163700.1">
    <property type="nucleotide sequence ID" value="NZ_JAHESF010000011.1"/>
</dbReference>
<sequence length="3947" mass="392932">MTPPAAVTSVPAGGSFKVTWSSDNSLTGLPLVSNSVTGTTPITLNLANQLTAAGFPTTALPGGVYTVLIEDNYSDCSYTQNFTVVDDVPNPFTISTADAALCEGEDFSMQIDNPSDPGVTYEVLDGTGPSAPVIATVMGTGGAVVVPPISGLSVGTHTIRVKASLSSCTPVFNDAPNITVVVTALPTVAASGATICSGDATNIAITTPNGLATSFDWIIQSNPGGVTGAVAGSGSTIAQTLTNPTTTAQTVTYRITPHSAACNGTPIDINVIVNPRPTILATPAAQTICSGDATAIALSNPNSVPGTTISWTVVQSGVTGATAGTGTSIAQTLTTTGAAQGTATYTVTATAGTCSSSVNVVVTVNPIPNVAASGATICSGDATNIAITSPNGLATSFDWIIQNNPGGVTGAVAGSGSTIAQTLTNPTNVAQTVTYRITPHTASCAGAPLDINVIVNPRPTILATPAAQTICSGDATAITLSNPNNVAGTTITWTVVQSGVTGATAGSGTSIAQTLTTTGAVQGTAAYTVTATAGTCSSSVNVIVTVNPLPNVAASGATICSGDATNIAITSPNGLATSFDWIIQNNPGGVTGAAAGSGSTIAQTLTNPTNTAQTVTYRITPHVGSCNGAPLDINVIVSPRPTILATPAAQTICSGDATAITLSNPNNVAGTTISWTVVQSGVTGATAGSGTSITQTLTTTAAVQGTATYTVTATAGSCSSTTTVIVTVNPLPDVAASGATICSGDATNIAITSPNGVATSFTWVIQNNPGGVTGAAAGTGNTIAQTLTNPTNTAQTVTYRITPHAGSCNGAFIDINVIVSPRPTVLATPAAQTICSGDATGITLSNPNNVAGTTISWTVVQSGVTGATAGSGTSIAQTLTTTGAAQGTATYTITATAGTCSSTTTVVVTVNPIPDVAASGATICSGDATNIAITSPNGVATSFTWIIQSNAGGVTGASAGTGNTIAQTLTNPTNTAQTVTYRITPHAAGCDGTFIDINVIVNPKPTVLAAPTAQSICSGDATAITLSNPNNVAGTTITWTVVQSGVTGATAGSGTSIAQTLTTTAAVPGTATYTVTATAGTCSSTTTVIVTVNPIPDVAASGATICSGDATNIAITSPNGAATSFTWIIQSNAGGVTGASAGTGNTIAQTLTNPTNTAQTVTYRITPHSATCDGTFIDINVIVNPKPTIQATPTAQTICSGGSTNITLSNPNNVAGTTITWTVVQSGVTGATAGSGTSIAQALTTTGAAQGTATYTVTATAGTCSSSTTVTVTVNPLPDVAASGATICSGDQTNIAITSPNGLATSFTWTIQSNPGGVTGAVAGSGNTIAQLLVNPTGTAQTVTYRITPHNATCNGAFIDINVIVNPTPTISAVPGAQTICSGANTGITLSNPNNVAGTTISWTVVQSGVTGAAAGSGASIVQALTTTGAAQGTATYTITATAGTCSRSTTVIVTVNPIPDVAASGATICSGTATNIAITSPNGAATSFTWIIQSNPGGVTGAAAGTGNTITQTLVNPTAVDQTVTYRITPHAAGCNGTPIDINVVVTPAPDAGADGAVTACNTETALDLFAELGGTPDAGGTWTDLDASGGVMTGDNIDLTGVTSGNSYRFRYTVTGTAPCANATAIVTVNVVNGTPDPGSNSTVSACNNITNLNLFTSLGGTPNGGGSWTDLDGSGATITGNHANLTTVTTAGAYRFRYTVTAGSCGTASAIVTVDVSLSPNAGTMGSLTQVCNSNTAFDLLAAMGGSPDNGGTWTDLDGSGAVITGNMANFTGVAEDSYAFRYSITVGSCTDMAILVVEVTDAPNAGTDDATSACNTVTALNLLAELGGTPDAGGAWTDLDASGGVLSGNNVNLTTVTPGTYRFRYTVTGTAPCANASAIVTVTVVNGTPDAGTDNTASACNNDTSFDLFGNLGGTPDPGGVWADDDGSGGTITGDNIDLTGVAAGTYDFTYTVTLAGCGTASATVTVTVTDAPDAGTGGGVATACSTQTALNLFNLLTGSPDTGGTWTDLDGSGAVITGNNANFTGVATGSYDFQYTVTGTGGCANATAIVTVNVTAAPDAGTPGGATVCNTETAFDLFSELGGTPDAGGAWADLDASGGVITGNAVNLTGVTTSGNYRFRYTVTGTGPCANATAIVTLNVIIGTPDPGTDNTVSACNTNTALNLFTSLGGTPDAGGTWSDDDGSGGVITGNTIDLTGVAAGTYDFTYTVTVTGCGTASATVTVQVTNPPDAGADNTADICSSETAFDLLAALNGTPDTGGTWADLDGSGAVITGNAANFSGVTTAGTYNFRYTVPGATGCADATADLAVTVTIAPDPGTPGNVTACVSATAFDLFGNLGGSPDTGGTWTDLDASGGVITGNSIDLSGVTPGTYRFRYTVTGTAPCANASAIVTINVINSTPDAGSNNSVTACNNDTDFDLFASLGGSPDPGGTWSDDDSSGGTITGDEIDLTGVTAGTYDFTYTITVAGCGTASATVTVAVSNAPDAGLDNTTARACGDDPSFDLFAALNGTPDTGGAWADLDGSGAVITGNVADFTGVAAGTYDFRYTVTGTGGCANATAVVTVTIGSKPVPTINTGSAACNGTNNGSITITGVTGGTAPYRYSINNGTSFQVGNSFTALAAGNYTVVVRDNNGCDSDPVPVTVTANVTIIPTIAKTDAACAGVDNGVITVTAVSGGVTPYQYSKDNGALFQTSNVFNSLQAGSNHTIVVRDANGCLSSVSSIIINAGTTISGTINKTDASSCAGTNGSITVTSPTGGVAPYQYSIDDGATFQGSGTFNPVSQGSYKVVIKDGNGCTSSAVTTNVGTVSGIVPVIAKVDAGCNGLSNGSITVTGVTGGLAPYMYSKDNGTTFQGGNSFTNLAAGSYAIIVRDAALCVSSVATISVNNGATISATINKTDASSCAGTNGSITITSPTGGTAPYDYSVDDGATFQGSGTFSPLTQGTYKVVIRDANGCLSSSTTVNIGTVSGIVPVIAKVDAGCNGLSNGSITVTGVTGGLAPYMYSKDNGATFQGGNSFTNLAAGNYAIIVRDAALCVSSVATISVNNGATISATINKTDASSCAGTNGSITITSPTGGTAPYDYSVDDGATFQGSGTFSPLAQGTYKVVIRDANGCLSSAVTINIGTVSGILPVIAKVDASCNGQTNGSITVTGVTGGLAPYTYSKDNGATFQGGNVFTNLASGNYAIIVRDASLCVSSVFTIAINNGITISASINKTDESCTGGDGVITITNPAGGATPYQFSINNGTSFQASGTFNNLALGVYSVVVRDNNGCTSSPATTAISKPSNCNGGGGTGLCSTVRIVPDPSPAQCTLSNGSIIFRIRPFVPAVNNTGVKISIVGTSTTNQTIARTQYNDSVFTALPIGTYAYAIEYGDVSCTKTGQVTIDQSGTVGTPLASNIIGPVCAGASTGTIILDVPGETGNILEWSLDAGITDPFKPFVAGGLVSGIPAGPAPTFERVISVRRNSADPCYASVRITIQDANPAINATFNITAATCSGNDGAITDIAASGGSGSGYQYSIDGGVNFQSGTSFTNLTGGAYILKVRDGLGCEKDINVNVTFPGFINATITQTNASCSNNATSGTITVTITDPGAFKVALSTDQFNEPADADYQNYQNPSVTFKDLSRNQYFIYMKSVAAACPTRSAPITISGAFALSFVAEPRCSGTDLSLALTDIVGDPGGAFEVWVYRKFTNVVVEKIQPGAIPATGSLFLSGADHSFLTTPDEYQLQMVQISPSAFCEIRSPLVDFTTPDRLYSPFAKTQESYPDIPTGTIQFTNFEGGTTAYDIRIELDSAASPALPFFETKWEEVTLNNDQRYEKIYRNLPPGRYIVQVVDSFGCSIENIARVKLDKNIFVPNIFTPNDDDINDVFFIRNLPQDDNTPVKLVITSRWGKSVYTTDKYKNNWKGEGAVDGVYFYQLKVGNAEPLNGWVEILRGQKP</sequence>
<dbReference type="Pfam" id="PF19406">
    <property type="entry name" value="PKD_5"/>
    <property type="match status" value="15"/>
</dbReference>
<protein>
    <submittedName>
        <fullName evidence="3">Gliding motility-associated C-terminal domain-containing protein</fullName>
    </submittedName>
</protein>
<dbReference type="InterPro" id="IPR025667">
    <property type="entry name" value="SprB_repeat"/>
</dbReference>
<dbReference type="EMBL" id="JAHESF010000011">
    <property type="protein sequence ID" value="MBT1697830.1"/>
    <property type="molecule type" value="Genomic_DNA"/>
</dbReference>
<dbReference type="InterPro" id="IPR045828">
    <property type="entry name" value="PKD_Bacteroidetes"/>
</dbReference>
<dbReference type="Proteomes" id="UP001319200">
    <property type="component" value="Unassembled WGS sequence"/>
</dbReference>
<accession>A0AAP2DK59</accession>
<dbReference type="Pfam" id="PF13573">
    <property type="entry name" value="SprB"/>
    <property type="match status" value="9"/>
</dbReference>
<evidence type="ECO:0000256" key="1">
    <source>
        <dbReference type="SAM" id="MobiDB-lite"/>
    </source>
</evidence>
<feature type="domain" description="PKD-like" evidence="2">
    <location>
        <begin position="1104"/>
        <end position="1187"/>
    </location>
</feature>
<comment type="caution">
    <text evidence="3">The sequence shown here is derived from an EMBL/GenBank/DDBJ whole genome shotgun (WGS) entry which is preliminary data.</text>
</comment>
<organism evidence="3 4">
    <name type="scientific">Chryseosolibacter histidini</name>
    <dbReference type="NCBI Taxonomy" id="2782349"/>
    <lineage>
        <taxon>Bacteria</taxon>
        <taxon>Pseudomonadati</taxon>
        <taxon>Bacteroidota</taxon>
        <taxon>Cytophagia</taxon>
        <taxon>Cytophagales</taxon>
        <taxon>Chryseotaleaceae</taxon>
        <taxon>Chryseosolibacter</taxon>
    </lineage>
</organism>
<reference evidence="3 4" key="1">
    <citation type="submission" date="2021-05" db="EMBL/GenBank/DDBJ databases">
        <title>A Polyphasic approach of four new species of the genus Ohtaekwangia: Ohtaekwangia histidinii sp. nov., Ohtaekwangia cretensis sp. nov., Ohtaekwangia indiensis sp. nov., Ohtaekwangia reichenbachii sp. nov. from diverse environment.</title>
        <authorList>
            <person name="Octaviana S."/>
        </authorList>
    </citation>
    <scope>NUCLEOTIDE SEQUENCE [LARGE SCALE GENOMIC DNA]</scope>
    <source>
        <strain evidence="3 4">PWU4</strain>
    </source>
</reference>
<proteinExistence type="predicted"/>
<feature type="domain" description="PKD-like" evidence="2">
    <location>
        <begin position="558"/>
        <end position="641"/>
    </location>
</feature>
<name>A0AAP2DK59_9BACT</name>
<feature type="domain" description="PKD-like" evidence="2">
    <location>
        <begin position="286"/>
        <end position="368"/>
    </location>
</feature>